<dbReference type="InterPro" id="IPR018321">
    <property type="entry name" value="Glucosamine6P_isomerase_CS"/>
</dbReference>
<evidence type="ECO:0000313" key="4">
    <source>
        <dbReference type="EMBL" id="MDT1063933.1"/>
    </source>
</evidence>
<sequence>MRALKLNVHNTTEQAITAAARLIADLVAIRPNAVLGLATGGTMEPLYTRLVEFHRSGLSFRRVRTVNLDEYVGLAPDHPNSYHSYMQRHFFDHVDIPEDAIHIPRGDVEPDRAAAEYSALLDRVGPVDLQLLGIGANGHIGFNEPGTPVNAPTRVVDLLPDTISANARFFTAEEQVPSQAVTMGTAAILAARSVLALATGPAKAESLAAALDGAISPDCPASYLRLHPSCTIIADRTAGARLGTLKALGAAA</sequence>
<evidence type="ECO:0000259" key="3">
    <source>
        <dbReference type="Pfam" id="PF01182"/>
    </source>
</evidence>
<reference evidence="5" key="1">
    <citation type="submission" date="2023-07" db="EMBL/GenBank/DDBJ databases">
        <title>Characterization of two Paracoccaceae strains isolated from Phycosphere and proposal of Xinfangfangia lacusdiani sp. nov.</title>
        <authorList>
            <person name="Deng Y."/>
            <person name="Zhang Y.Q."/>
        </authorList>
    </citation>
    <scope>NUCLEOTIDE SEQUENCE [LARGE SCALE GENOMIC DNA]</scope>
    <source>
        <strain evidence="5">CPCC 101403</strain>
    </source>
</reference>
<dbReference type="EMBL" id="JAVRQI010000016">
    <property type="protein sequence ID" value="MDT1063933.1"/>
    <property type="molecule type" value="Genomic_DNA"/>
</dbReference>
<dbReference type="Gene3D" id="3.40.50.1360">
    <property type="match status" value="1"/>
</dbReference>
<dbReference type="EC" id="3.5.99.6" evidence="2"/>
<evidence type="ECO:0000256" key="2">
    <source>
        <dbReference type="NCBIfam" id="TIGR00502"/>
    </source>
</evidence>
<dbReference type="PROSITE" id="PS01161">
    <property type="entry name" value="GLC_GALNAC_ISOMERASE"/>
    <property type="match status" value="1"/>
</dbReference>
<keyword evidence="1 4" id="KW-0378">Hydrolase</keyword>
<protein>
    <recommendedName>
        <fullName evidence="2">Glucosamine-6-phosphate deaminase</fullName>
        <ecNumber evidence="2">3.5.99.6</ecNumber>
    </recommendedName>
</protein>
<comment type="caution">
    <text evidence="4">The sequence shown here is derived from an EMBL/GenBank/DDBJ whole genome shotgun (WGS) entry which is preliminary data.</text>
</comment>
<dbReference type="PANTHER" id="PTHR11280:SF5">
    <property type="entry name" value="GLUCOSAMINE-6-PHOSPHATE ISOMERASE"/>
    <property type="match status" value="1"/>
</dbReference>
<dbReference type="SUPFAM" id="SSF100950">
    <property type="entry name" value="NagB/RpiA/CoA transferase-like"/>
    <property type="match status" value="1"/>
</dbReference>
<proteinExistence type="predicted"/>
<organism evidence="4 5">
    <name type="scientific">Paracoccus broussonetiae</name>
    <dbReference type="NCBI Taxonomy" id="3075834"/>
    <lineage>
        <taxon>Bacteria</taxon>
        <taxon>Pseudomonadati</taxon>
        <taxon>Pseudomonadota</taxon>
        <taxon>Alphaproteobacteria</taxon>
        <taxon>Rhodobacterales</taxon>
        <taxon>Paracoccaceae</taxon>
        <taxon>Paracoccus</taxon>
    </lineage>
</organism>
<dbReference type="CDD" id="cd01399">
    <property type="entry name" value="GlcN6P_deaminase"/>
    <property type="match status" value="1"/>
</dbReference>
<dbReference type="InterPro" id="IPR037171">
    <property type="entry name" value="NagB/RpiA_transferase-like"/>
</dbReference>
<name>A0ABU3EI56_9RHOB</name>
<evidence type="ECO:0000256" key="1">
    <source>
        <dbReference type="ARBA" id="ARBA00022801"/>
    </source>
</evidence>
<evidence type="ECO:0000313" key="5">
    <source>
        <dbReference type="Proteomes" id="UP001251085"/>
    </source>
</evidence>
<dbReference type="NCBIfam" id="TIGR00502">
    <property type="entry name" value="nagB"/>
    <property type="match status" value="1"/>
</dbReference>
<keyword evidence="5" id="KW-1185">Reference proteome</keyword>
<feature type="domain" description="Glucosamine/galactosamine-6-phosphate isomerase" evidence="3">
    <location>
        <begin position="12"/>
        <end position="225"/>
    </location>
</feature>
<gene>
    <name evidence="4" type="primary">nagB</name>
    <name evidence="4" type="ORF">RM190_18880</name>
</gene>
<dbReference type="Proteomes" id="UP001251085">
    <property type="component" value="Unassembled WGS sequence"/>
</dbReference>
<dbReference type="InterPro" id="IPR006148">
    <property type="entry name" value="Glc/Gal-6P_isomerase"/>
</dbReference>
<dbReference type="Pfam" id="PF01182">
    <property type="entry name" value="Glucosamine_iso"/>
    <property type="match status" value="1"/>
</dbReference>
<accession>A0ABU3EI56</accession>
<dbReference type="GO" id="GO:0004342">
    <property type="term" value="F:glucosamine-6-phosphate deaminase activity"/>
    <property type="evidence" value="ECO:0007669"/>
    <property type="project" value="UniProtKB-EC"/>
</dbReference>
<dbReference type="PANTHER" id="PTHR11280">
    <property type="entry name" value="GLUCOSAMINE-6-PHOSPHATE ISOMERASE"/>
    <property type="match status" value="1"/>
</dbReference>
<dbReference type="InterPro" id="IPR004547">
    <property type="entry name" value="Glucosamine6P_isomerase"/>
</dbReference>
<dbReference type="RefSeq" id="WP_311761020.1">
    <property type="nucleotide sequence ID" value="NZ_JAVRQI010000016.1"/>
</dbReference>